<keyword evidence="3" id="KW-0560">Oxidoreductase</keyword>
<dbReference type="GO" id="GO:0032787">
    <property type="term" value="P:monocarboxylic acid metabolic process"/>
    <property type="evidence" value="ECO:0007669"/>
    <property type="project" value="UniProtKB-ARBA"/>
</dbReference>
<dbReference type="EMBL" id="SKBU01000018">
    <property type="protein sequence ID" value="TCJ16169.1"/>
    <property type="molecule type" value="Genomic_DNA"/>
</dbReference>
<accession>A0A4R1BG61</accession>
<sequence length="261" mass="27638">MTSKNGAGRLHGRVALVTGAGQGIGAAEAVKLAEEGAKVAVLDITEEAARGTVEKIRGFGGEAIAIGCDVSDAGQVEAAVQRVVDRFGRLDILVNNAGIIRDNLLFKMSEEDWDRVIDVHLKGSFLCSRAAQKHMVERNYGRIIMTSSIGALGNRGQTNYASAKAGLQGMARTLAIELGRFGITVNTVAPGWIETDMVRQSAERMGITLEEMKEIISKEIPLGRMGTPEDIANAVAFLVSDEASYISGQTLYVSGGPAGVM</sequence>
<dbReference type="InterPro" id="IPR036291">
    <property type="entry name" value="NAD(P)-bd_dom_sf"/>
</dbReference>
<evidence type="ECO:0000256" key="3">
    <source>
        <dbReference type="ARBA" id="ARBA00023002"/>
    </source>
</evidence>
<dbReference type="Gene3D" id="3.40.50.720">
    <property type="entry name" value="NAD(P)-binding Rossmann-like Domain"/>
    <property type="match status" value="1"/>
</dbReference>
<dbReference type="PANTHER" id="PTHR42879:SF2">
    <property type="entry name" value="3-OXOACYL-[ACYL-CARRIER-PROTEIN] REDUCTASE FABG"/>
    <property type="match status" value="1"/>
</dbReference>
<dbReference type="InterPro" id="IPR020904">
    <property type="entry name" value="Sc_DH/Rdtase_CS"/>
</dbReference>
<dbReference type="FunFam" id="3.40.50.720:FF:000115">
    <property type="entry name" value="3-oxoacyl-[acyl-carrier-protein] reductase FabG"/>
    <property type="match status" value="1"/>
</dbReference>
<dbReference type="PROSITE" id="PS00061">
    <property type="entry name" value="ADH_SHORT"/>
    <property type="match status" value="1"/>
</dbReference>
<organism evidence="5 6">
    <name type="scientific">Rubrobacter taiwanensis</name>
    <dbReference type="NCBI Taxonomy" id="185139"/>
    <lineage>
        <taxon>Bacteria</taxon>
        <taxon>Bacillati</taxon>
        <taxon>Actinomycetota</taxon>
        <taxon>Rubrobacteria</taxon>
        <taxon>Rubrobacterales</taxon>
        <taxon>Rubrobacteraceae</taxon>
        <taxon>Rubrobacter</taxon>
    </lineage>
</organism>
<comment type="caution">
    <text evidence="5">The sequence shown here is derived from an EMBL/GenBank/DDBJ whole genome shotgun (WGS) entry which is preliminary data.</text>
</comment>
<proteinExistence type="inferred from homology"/>
<dbReference type="InterPro" id="IPR050259">
    <property type="entry name" value="SDR"/>
</dbReference>
<dbReference type="NCBIfam" id="NF005559">
    <property type="entry name" value="PRK07231.1"/>
    <property type="match status" value="1"/>
</dbReference>
<dbReference type="InterPro" id="IPR057326">
    <property type="entry name" value="KR_dom"/>
</dbReference>
<protein>
    <submittedName>
        <fullName evidence="5">Beta-ketoacyl-ACP reductase</fullName>
    </submittedName>
</protein>
<dbReference type="InterPro" id="IPR002347">
    <property type="entry name" value="SDR_fam"/>
</dbReference>
<dbReference type="SMART" id="SM00822">
    <property type="entry name" value="PKS_KR"/>
    <property type="match status" value="1"/>
</dbReference>
<evidence type="ECO:0000259" key="4">
    <source>
        <dbReference type="SMART" id="SM00822"/>
    </source>
</evidence>
<dbReference type="OrthoDB" id="9808187at2"/>
<dbReference type="CDD" id="cd05333">
    <property type="entry name" value="BKR_SDR_c"/>
    <property type="match status" value="1"/>
</dbReference>
<dbReference type="NCBIfam" id="NF009466">
    <property type="entry name" value="PRK12826.1-2"/>
    <property type="match status" value="1"/>
</dbReference>
<keyword evidence="2" id="KW-0521">NADP</keyword>
<evidence type="ECO:0000256" key="1">
    <source>
        <dbReference type="ARBA" id="ARBA00006484"/>
    </source>
</evidence>
<reference evidence="5 6" key="1">
    <citation type="submission" date="2019-03" db="EMBL/GenBank/DDBJ databases">
        <title>Whole genome sequence of a novel Rubrobacter taiwanensis strain, isolated from Yellowstone National Park.</title>
        <authorList>
            <person name="Freed S."/>
            <person name="Ramaley R.F."/>
            <person name="Kyndt J.A."/>
        </authorList>
    </citation>
    <scope>NUCLEOTIDE SEQUENCE [LARGE SCALE GENOMIC DNA]</scope>
    <source>
        <strain evidence="5 6">Yellowstone</strain>
    </source>
</reference>
<dbReference type="PANTHER" id="PTHR42879">
    <property type="entry name" value="3-OXOACYL-(ACYL-CARRIER-PROTEIN) REDUCTASE"/>
    <property type="match status" value="1"/>
</dbReference>
<feature type="domain" description="Ketoreductase" evidence="4">
    <location>
        <begin position="13"/>
        <end position="195"/>
    </location>
</feature>
<evidence type="ECO:0000313" key="6">
    <source>
        <dbReference type="Proteomes" id="UP000295244"/>
    </source>
</evidence>
<dbReference type="RefSeq" id="WP_132691803.1">
    <property type="nucleotide sequence ID" value="NZ_SKBU01000018.1"/>
</dbReference>
<keyword evidence="6" id="KW-1185">Reference proteome</keyword>
<dbReference type="GO" id="GO:0016491">
    <property type="term" value="F:oxidoreductase activity"/>
    <property type="evidence" value="ECO:0007669"/>
    <property type="project" value="UniProtKB-KW"/>
</dbReference>
<gene>
    <name evidence="5" type="ORF">E0L93_10875</name>
</gene>
<dbReference type="PRINTS" id="PR00080">
    <property type="entry name" value="SDRFAMILY"/>
</dbReference>
<evidence type="ECO:0000256" key="2">
    <source>
        <dbReference type="ARBA" id="ARBA00022857"/>
    </source>
</evidence>
<dbReference type="SUPFAM" id="SSF51735">
    <property type="entry name" value="NAD(P)-binding Rossmann-fold domains"/>
    <property type="match status" value="1"/>
</dbReference>
<dbReference type="PRINTS" id="PR00081">
    <property type="entry name" value="GDHRDH"/>
</dbReference>
<name>A0A4R1BG61_9ACTN</name>
<dbReference type="Pfam" id="PF13561">
    <property type="entry name" value="adh_short_C2"/>
    <property type="match status" value="1"/>
</dbReference>
<evidence type="ECO:0000313" key="5">
    <source>
        <dbReference type="EMBL" id="TCJ16169.1"/>
    </source>
</evidence>
<comment type="similarity">
    <text evidence="1">Belongs to the short-chain dehydrogenases/reductases (SDR) family.</text>
</comment>
<dbReference type="AlphaFoldDB" id="A0A4R1BG61"/>
<dbReference type="Proteomes" id="UP000295244">
    <property type="component" value="Unassembled WGS sequence"/>
</dbReference>